<dbReference type="InterPro" id="IPR039779">
    <property type="entry name" value="RFX-like"/>
</dbReference>
<dbReference type="CTD" id="414633"/>
<dbReference type="InterPro" id="IPR036388">
    <property type="entry name" value="WH-like_DNA-bd_sf"/>
</dbReference>
<evidence type="ECO:0000313" key="7">
    <source>
        <dbReference type="Proteomes" id="UP000186698"/>
    </source>
</evidence>
<evidence type="ECO:0000313" key="8">
    <source>
        <dbReference type="RefSeq" id="XP_041429758.1"/>
    </source>
</evidence>
<sequence length="584" mass="63465">MTIATRQPDQKLNRRSRLEEGMAQVSLYDKINHDSQGDTEPNSLLQKLRNKITKSVQTKVDNILQDVQKLTDYDKLYLYLQLPAGPSAPEKSLDIGSVNTAEHMHACTWIRNHLEEHTDTCLPKQDVYDAYKRYCDNLHGRPLSVANFGKIIREIFPNIKARRLGGRGQSKYCYSGLRRKSVVSLQPLPSLDLKVAESSELTDLVQSYNNDVINASCDLICSWAEQILKRSFNNIVEVAQFLIQQHLINPRSANADLVLSMVLSENPQGGAQKTQKQPVDGTGNKGADSPDGGTDAVTKQSKTTSPNVSSPQQSMKKRPPEPQKPANSPQVDALVAKYPPVLPRPTSEKFPIRMAPSMLAPKIIPGSLPFTAVPVTAGINGTGLISPPLIMIQPDLVSQPHPKAPHNSSKERAVGGWETKGLKRRSEAEPAAGATAKRKRGRPRKVASPDNNSAQSGAPSSFTTDKAAESSGRDSLQCAVPELYTGGALPTASHSNAEGGVRGQTLNLLAPPPSAELQPTAAVGTTKTLAGSAPIQVSVITDARQSMAFWTMMKEDAGKRLTPPKDEHNKGWPPEEKVRPLPEQ</sequence>
<dbReference type="PANTHER" id="PTHR12619:SF18">
    <property type="entry name" value="DNA-BINDING PROTEIN RFX5"/>
    <property type="match status" value="1"/>
</dbReference>
<organism evidence="7 8">
    <name type="scientific">Xenopus laevis</name>
    <name type="common">African clawed frog</name>
    <dbReference type="NCBI Taxonomy" id="8355"/>
    <lineage>
        <taxon>Eukaryota</taxon>
        <taxon>Metazoa</taxon>
        <taxon>Chordata</taxon>
        <taxon>Craniata</taxon>
        <taxon>Vertebrata</taxon>
        <taxon>Euteleostomi</taxon>
        <taxon>Amphibia</taxon>
        <taxon>Batrachia</taxon>
        <taxon>Anura</taxon>
        <taxon>Pipoidea</taxon>
        <taxon>Pipidae</taxon>
        <taxon>Xenopodinae</taxon>
        <taxon>Xenopus</taxon>
        <taxon>Xenopus</taxon>
    </lineage>
</organism>
<protein>
    <submittedName>
        <fullName evidence="8">DNA-binding protein RFX5 isoform X1</fullName>
    </submittedName>
</protein>
<reference evidence="8" key="1">
    <citation type="submission" date="2025-08" db="UniProtKB">
        <authorList>
            <consortium name="RefSeq"/>
        </authorList>
    </citation>
    <scope>IDENTIFICATION</scope>
    <source>
        <strain evidence="8">J_2021</strain>
        <tissue evidence="8">Erythrocytes</tissue>
    </source>
</reference>
<comment type="subcellular location">
    <subcellularLocation>
        <location evidence="1">Nucleus</location>
    </subcellularLocation>
</comment>
<dbReference type="GO" id="GO:0000978">
    <property type="term" value="F:RNA polymerase II cis-regulatory region sequence-specific DNA binding"/>
    <property type="evidence" value="ECO:0000318"/>
    <property type="project" value="GO_Central"/>
</dbReference>
<feature type="compositionally biased region" description="Polar residues" evidence="5">
    <location>
        <begin position="297"/>
        <end position="314"/>
    </location>
</feature>
<feature type="domain" description="RFX-type winged-helix" evidence="6">
    <location>
        <begin position="106"/>
        <end position="181"/>
    </location>
</feature>
<feature type="region of interest" description="Disordered" evidence="5">
    <location>
        <begin position="267"/>
        <end position="330"/>
    </location>
</feature>
<evidence type="ECO:0000256" key="2">
    <source>
        <dbReference type="ARBA" id="ARBA00023125"/>
    </source>
</evidence>
<dbReference type="SUPFAM" id="SSF46785">
    <property type="entry name" value="Winged helix' DNA-binding domain"/>
    <property type="match status" value="1"/>
</dbReference>
<proteinExistence type="inferred from homology"/>
<evidence type="ECO:0000256" key="4">
    <source>
        <dbReference type="ARBA" id="ARBA00061114"/>
    </source>
</evidence>
<dbReference type="GeneID" id="414633"/>
<dbReference type="Pfam" id="PF02257">
    <property type="entry name" value="RFX_DNA_binding"/>
    <property type="match status" value="1"/>
</dbReference>
<feature type="compositionally biased region" description="Basic residues" evidence="5">
    <location>
        <begin position="436"/>
        <end position="445"/>
    </location>
</feature>
<dbReference type="AlphaFoldDB" id="A0A8J1LJJ2"/>
<dbReference type="KEGG" id="xla:414633"/>
<dbReference type="PANTHER" id="PTHR12619">
    <property type="entry name" value="RFX TRANSCRIPTION FACTOR FAMILY"/>
    <property type="match status" value="1"/>
</dbReference>
<dbReference type="Pfam" id="PF18326">
    <property type="entry name" value="RFX5_N"/>
    <property type="match status" value="1"/>
</dbReference>
<evidence type="ECO:0000256" key="5">
    <source>
        <dbReference type="SAM" id="MobiDB-lite"/>
    </source>
</evidence>
<dbReference type="GO" id="GO:0005634">
    <property type="term" value="C:nucleus"/>
    <property type="evidence" value="ECO:0007669"/>
    <property type="project" value="UniProtKB-SubCell"/>
</dbReference>
<keyword evidence="7" id="KW-1185">Reference proteome</keyword>
<dbReference type="Gene3D" id="6.10.140.1290">
    <property type="match status" value="1"/>
</dbReference>
<feature type="compositionally biased region" description="Polar residues" evidence="5">
    <location>
        <begin position="449"/>
        <end position="464"/>
    </location>
</feature>
<evidence type="ECO:0000256" key="3">
    <source>
        <dbReference type="ARBA" id="ARBA00023242"/>
    </source>
</evidence>
<dbReference type="FunFam" id="1.10.10.10:FF:000128">
    <property type="entry name" value="DNA-binding protein RFX5 isoform X1"/>
    <property type="match status" value="1"/>
</dbReference>
<name>A0A8J1LJJ2_XENLA</name>
<dbReference type="GO" id="GO:0006357">
    <property type="term" value="P:regulation of transcription by RNA polymerase II"/>
    <property type="evidence" value="ECO:0000318"/>
    <property type="project" value="GO_Central"/>
</dbReference>
<dbReference type="PROSITE" id="PS51526">
    <property type="entry name" value="RFX_DBD"/>
    <property type="match status" value="1"/>
</dbReference>
<accession>A0A8J1LJJ2</accession>
<comment type="similarity">
    <text evidence="4">Belongs to the RFX family.</text>
</comment>
<gene>
    <name evidence="8" type="primary">rfx5.L</name>
</gene>
<dbReference type="Gene3D" id="1.10.10.10">
    <property type="entry name" value="Winged helix-like DNA-binding domain superfamily/Winged helix DNA-binding domain"/>
    <property type="match status" value="1"/>
</dbReference>
<feature type="region of interest" description="Disordered" evidence="5">
    <location>
        <begin position="489"/>
        <end position="508"/>
    </location>
</feature>
<dbReference type="Proteomes" id="UP000186698">
    <property type="component" value="Chromosome 8L"/>
</dbReference>
<dbReference type="RefSeq" id="XP_041429758.1">
    <property type="nucleotide sequence ID" value="XM_041573824.1"/>
</dbReference>
<evidence type="ECO:0000259" key="6">
    <source>
        <dbReference type="PROSITE" id="PS51526"/>
    </source>
</evidence>
<dbReference type="InterPro" id="IPR003150">
    <property type="entry name" value="DNA-bd_RFX"/>
</dbReference>
<keyword evidence="2 8" id="KW-0238">DNA-binding</keyword>
<feature type="compositionally biased region" description="Polar residues" evidence="5">
    <location>
        <begin position="267"/>
        <end position="277"/>
    </location>
</feature>
<dbReference type="OrthoDB" id="10069709at2759"/>
<feature type="region of interest" description="Disordered" evidence="5">
    <location>
        <begin position="396"/>
        <end position="474"/>
    </location>
</feature>
<keyword evidence="3" id="KW-0539">Nucleus</keyword>
<dbReference type="GO" id="GO:0000981">
    <property type="term" value="F:DNA-binding transcription factor activity, RNA polymerase II-specific"/>
    <property type="evidence" value="ECO:0000318"/>
    <property type="project" value="GO_Central"/>
</dbReference>
<dbReference type="InterPro" id="IPR036390">
    <property type="entry name" value="WH_DNA-bd_sf"/>
</dbReference>
<feature type="region of interest" description="Disordered" evidence="5">
    <location>
        <begin position="555"/>
        <end position="584"/>
    </location>
</feature>
<evidence type="ECO:0000256" key="1">
    <source>
        <dbReference type="ARBA" id="ARBA00004123"/>
    </source>
</evidence>